<protein>
    <submittedName>
        <fullName evidence="6">Cell wall glucanase</fullName>
    </submittedName>
</protein>
<accession>A0A8K0T9R5</accession>
<proteinExistence type="inferred from homology"/>
<evidence type="ECO:0000256" key="1">
    <source>
        <dbReference type="ARBA" id="ARBA00004196"/>
    </source>
</evidence>
<dbReference type="GO" id="GO:0009986">
    <property type="term" value="C:cell surface"/>
    <property type="evidence" value="ECO:0007669"/>
    <property type="project" value="TreeGrafter"/>
</dbReference>
<evidence type="ECO:0000256" key="2">
    <source>
        <dbReference type="ARBA" id="ARBA00008773"/>
    </source>
</evidence>
<comment type="similarity">
    <text evidence="2">Belongs to the glycosyl hydrolase 17 family.</text>
</comment>
<dbReference type="GO" id="GO:0042973">
    <property type="term" value="F:glucan endo-1,3-beta-D-glucosidase activity"/>
    <property type="evidence" value="ECO:0007669"/>
    <property type="project" value="TreeGrafter"/>
</dbReference>
<evidence type="ECO:0000313" key="7">
    <source>
        <dbReference type="Proteomes" id="UP000813385"/>
    </source>
</evidence>
<evidence type="ECO:0000256" key="4">
    <source>
        <dbReference type="SAM" id="MobiDB-lite"/>
    </source>
</evidence>
<dbReference type="AlphaFoldDB" id="A0A8K0T9R5"/>
<keyword evidence="3" id="KW-0378">Hydrolase</keyword>
<dbReference type="PANTHER" id="PTHR16631:SF14">
    <property type="entry name" value="FAMILY 17 GLUCOSIDASE SCW10-RELATED"/>
    <property type="match status" value="1"/>
</dbReference>
<evidence type="ECO:0000256" key="5">
    <source>
        <dbReference type="SAM" id="SignalP"/>
    </source>
</evidence>
<dbReference type="EMBL" id="JAGPXD010000006">
    <property type="protein sequence ID" value="KAH7349387.1"/>
    <property type="molecule type" value="Genomic_DNA"/>
</dbReference>
<dbReference type="PANTHER" id="PTHR16631">
    <property type="entry name" value="GLUCAN 1,3-BETA-GLUCOSIDASE"/>
    <property type="match status" value="1"/>
</dbReference>
<name>A0A8K0T9R5_9PEZI</name>
<dbReference type="InterPro" id="IPR050732">
    <property type="entry name" value="Beta-glucan_modifiers"/>
</dbReference>
<feature type="region of interest" description="Disordered" evidence="4">
    <location>
        <begin position="80"/>
        <end position="136"/>
    </location>
</feature>
<dbReference type="GO" id="GO:0005576">
    <property type="term" value="C:extracellular region"/>
    <property type="evidence" value="ECO:0007669"/>
    <property type="project" value="TreeGrafter"/>
</dbReference>
<keyword evidence="7" id="KW-1185">Reference proteome</keyword>
<gene>
    <name evidence="6" type="ORF">B0T11DRAFT_130488</name>
</gene>
<dbReference type="GO" id="GO:0009277">
    <property type="term" value="C:fungal-type cell wall"/>
    <property type="evidence" value="ECO:0007669"/>
    <property type="project" value="TreeGrafter"/>
</dbReference>
<comment type="subcellular location">
    <subcellularLocation>
        <location evidence="1">Cell envelope</location>
    </subcellularLocation>
</comment>
<evidence type="ECO:0000256" key="3">
    <source>
        <dbReference type="ARBA" id="ARBA00022801"/>
    </source>
</evidence>
<evidence type="ECO:0000313" key="6">
    <source>
        <dbReference type="EMBL" id="KAH7349387.1"/>
    </source>
</evidence>
<dbReference type="InterPro" id="IPR017853">
    <property type="entry name" value="GH"/>
</dbReference>
<comment type="caution">
    <text evidence="6">The sequence shown here is derived from an EMBL/GenBank/DDBJ whole genome shotgun (WGS) entry which is preliminary data.</text>
</comment>
<dbReference type="Gene3D" id="3.20.20.80">
    <property type="entry name" value="Glycosidases"/>
    <property type="match status" value="2"/>
</dbReference>
<reference evidence="6" key="1">
    <citation type="journal article" date="2021" name="Nat. Commun.">
        <title>Genetic determinants of endophytism in the Arabidopsis root mycobiome.</title>
        <authorList>
            <person name="Mesny F."/>
            <person name="Miyauchi S."/>
            <person name="Thiergart T."/>
            <person name="Pickel B."/>
            <person name="Atanasova L."/>
            <person name="Karlsson M."/>
            <person name="Huettel B."/>
            <person name="Barry K.W."/>
            <person name="Haridas S."/>
            <person name="Chen C."/>
            <person name="Bauer D."/>
            <person name="Andreopoulos W."/>
            <person name="Pangilinan J."/>
            <person name="LaButti K."/>
            <person name="Riley R."/>
            <person name="Lipzen A."/>
            <person name="Clum A."/>
            <person name="Drula E."/>
            <person name="Henrissat B."/>
            <person name="Kohler A."/>
            <person name="Grigoriev I.V."/>
            <person name="Martin F.M."/>
            <person name="Hacquard S."/>
        </authorList>
    </citation>
    <scope>NUCLEOTIDE SEQUENCE</scope>
    <source>
        <strain evidence="6">MPI-CAGE-AT-0016</strain>
    </source>
</reference>
<dbReference type="Proteomes" id="UP000813385">
    <property type="component" value="Unassembled WGS sequence"/>
</dbReference>
<feature type="chain" id="PRO_5035462582" evidence="5">
    <location>
        <begin position="23"/>
        <end position="442"/>
    </location>
</feature>
<keyword evidence="5" id="KW-0732">Signal</keyword>
<dbReference type="OrthoDB" id="941679at2759"/>
<sequence length="442" mass="46944">MKTFTISIAAMAVLGLAMPGLAKPTGPLRRPEIQARANIVTVVDPSVAEPTQRYQIVAYVDKDGAPIRKVTELVHVIPAATPPPTEALGTPVAPAGKAAPTEALGTPLAPAGEPTPTEALGSPLAPAGKPASTTTPTASDIVGTPINAAHETNASVPDNTDIGTNITASGESGSYGGGSLHGIAYAPYTATGECKNQAQIEDDFNYFKDKYSLVRIYGTDCDQIAKVVPAAQKFGLKLFMGLFELANIEQQVQHIVDSVKNDWGIVDTISVGNELVNNGQAQLPHLLECLKQTRSLLRAAGYRGPVVIVDTFVAVLANPVLCDESDYCAMNLHPFFDGGISAPDAGDFVGNMISEVKRKLADKSQRIVVTEIGWPWKGSNNGLCHPGLKEQRQALDSIRDYYSGNPQDVILFSGFNDPWKPAEASTFYAEPYWGIDAKNSNS</sequence>
<feature type="signal peptide" evidence="5">
    <location>
        <begin position="1"/>
        <end position="22"/>
    </location>
</feature>
<organism evidence="6 7">
    <name type="scientific">Plectosphaerella cucumerina</name>
    <dbReference type="NCBI Taxonomy" id="40658"/>
    <lineage>
        <taxon>Eukaryota</taxon>
        <taxon>Fungi</taxon>
        <taxon>Dikarya</taxon>
        <taxon>Ascomycota</taxon>
        <taxon>Pezizomycotina</taxon>
        <taxon>Sordariomycetes</taxon>
        <taxon>Hypocreomycetidae</taxon>
        <taxon>Glomerellales</taxon>
        <taxon>Plectosphaerellaceae</taxon>
        <taxon>Plectosphaerella</taxon>
    </lineage>
</organism>
<dbReference type="GO" id="GO:0071555">
    <property type="term" value="P:cell wall organization"/>
    <property type="evidence" value="ECO:0007669"/>
    <property type="project" value="TreeGrafter"/>
</dbReference>
<dbReference type="SUPFAM" id="SSF51445">
    <property type="entry name" value="(Trans)glycosidases"/>
    <property type="match status" value="1"/>
</dbReference>